<dbReference type="AlphaFoldDB" id="H2C7S4"/>
<evidence type="ECO:0000313" key="2">
    <source>
        <dbReference type="EMBL" id="EHP68200.1"/>
    </source>
</evidence>
<dbReference type="Pfam" id="PF01385">
    <property type="entry name" value="OrfB_IS605"/>
    <property type="match status" value="1"/>
</dbReference>
<dbReference type="RefSeq" id="WP_009074384.1">
    <property type="nucleotide sequence ID" value="NZ_JH597770.1"/>
</dbReference>
<reference evidence="2 3" key="1">
    <citation type="submission" date="2012-01" db="EMBL/GenBank/DDBJ databases">
        <title>Improved High-Quality Draft sequence of Metallosphaera yellowstonensis MK1.</title>
        <authorList>
            <consortium name="US DOE Joint Genome Institute"/>
            <person name="Lucas S."/>
            <person name="Han J."/>
            <person name="Cheng J.-F."/>
            <person name="Goodwin L."/>
            <person name="Pitluck S."/>
            <person name="Peters L."/>
            <person name="Teshima H."/>
            <person name="Detter J.C."/>
            <person name="Han C."/>
            <person name="Tapia R."/>
            <person name="Land M."/>
            <person name="Hauser L."/>
            <person name="Kyrpides N."/>
            <person name="Kozubal M."/>
            <person name="Macur R.E."/>
            <person name="Jay Z."/>
            <person name="Inskeep W."/>
            <person name="Woyke T."/>
        </authorList>
    </citation>
    <scope>NUCLEOTIDE SEQUENCE [LARGE SCALE GENOMIC DNA]</scope>
    <source>
        <strain evidence="2 3">MK1</strain>
    </source>
</reference>
<feature type="domain" description="Probable transposase IS891/IS1136/IS1341" evidence="1">
    <location>
        <begin position="1"/>
        <end position="93"/>
    </location>
</feature>
<protein>
    <submittedName>
        <fullName evidence="2">Putative transposase</fullName>
    </submittedName>
</protein>
<accession>H2C7S4</accession>
<evidence type="ECO:0000313" key="3">
    <source>
        <dbReference type="Proteomes" id="UP000003980"/>
    </source>
</evidence>
<dbReference type="Proteomes" id="UP000003980">
    <property type="component" value="Unassembled WGS sequence"/>
</dbReference>
<dbReference type="InterPro" id="IPR001959">
    <property type="entry name" value="Transposase"/>
</dbReference>
<dbReference type="HOGENOM" id="CLU_1922846_0_0_2"/>
<gene>
    <name evidence="2" type="ORF">MetMK1DRAFT_00026230</name>
</gene>
<evidence type="ECO:0000259" key="1">
    <source>
        <dbReference type="Pfam" id="PF01385"/>
    </source>
</evidence>
<dbReference type="eggNOG" id="arCOG00683">
    <property type="taxonomic scope" value="Archaea"/>
</dbReference>
<name>H2C7S4_9CREN</name>
<sequence>MGINVLASVEVDDTWILYRGIRTKEDYFHLEKRISWVQSLTDKTRDIAELVAYEELLGELRRLHGKLTRRLHLYRNFASHLIKTLHAQCVHDLLGLPVQRRSRQGQQVHCELVLLPQVDGRHRTEGPGTRH</sequence>
<dbReference type="EMBL" id="JH597770">
    <property type="protein sequence ID" value="EHP68200.1"/>
    <property type="molecule type" value="Genomic_DNA"/>
</dbReference>
<keyword evidence="3" id="KW-1185">Reference proteome</keyword>
<proteinExistence type="predicted"/>
<organism evidence="2 3">
    <name type="scientific">Metallosphaera yellowstonensis MK1</name>
    <dbReference type="NCBI Taxonomy" id="671065"/>
    <lineage>
        <taxon>Archaea</taxon>
        <taxon>Thermoproteota</taxon>
        <taxon>Thermoprotei</taxon>
        <taxon>Sulfolobales</taxon>
        <taxon>Sulfolobaceae</taxon>
        <taxon>Metallosphaera</taxon>
    </lineage>
</organism>